<dbReference type="Proteomes" id="UP000694421">
    <property type="component" value="Unplaced"/>
</dbReference>
<dbReference type="FunFam" id="2.40.10.10:FF:000010">
    <property type="entry name" value="Kallikrein related peptidase 11"/>
    <property type="match status" value="1"/>
</dbReference>
<dbReference type="Pfam" id="PF00089">
    <property type="entry name" value="Trypsin"/>
    <property type="match status" value="1"/>
</dbReference>
<feature type="domain" description="Peptidase S1" evidence="8">
    <location>
        <begin position="52"/>
        <end position="275"/>
    </location>
</feature>
<dbReference type="AlphaFoldDB" id="A0A8D0BBF8"/>
<comment type="similarity">
    <text evidence="1">Belongs to the peptidase S1 family. Snake venom subfamily.</text>
</comment>
<dbReference type="PROSITE" id="PS50240">
    <property type="entry name" value="TRYPSIN_DOM"/>
    <property type="match status" value="1"/>
</dbReference>
<dbReference type="InterPro" id="IPR018114">
    <property type="entry name" value="TRYPSIN_HIS"/>
</dbReference>
<evidence type="ECO:0000259" key="8">
    <source>
        <dbReference type="PROSITE" id="PS50240"/>
    </source>
</evidence>
<keyword evidence="6" id="KW-1015">Disulfide bond</keyword>
<proteinExistence type="inferred from homology"/>
<dbReference type="Gene3D" id="2.40.10.10">
    <property type="entry name" value="Trypsin-like serine proteases"/>
    <property type="match status" value="2"/>
</dbReference>
<dbReference type="PANTHER" id="PTHR24271">
    <property type="entry name" value="KALLIKREIN-RELATED"/>
    <property type="match status" value="1"/>
</dbReference>
<dbReference type="GO" id="GO:0005576">
    <property type="term" value="C:extracellular region"/>
    <property type="evidence" value="ECO:0007669"/>
    <property type="project" value="UniProtKB-ARBA"/>
</dbReference>
<evidence type="ECO:0000256" key="3">
    <source>
        <dbReference type="ARBA" id="ARBA00022670"/>
    </source>
</evidence>
<dbReference type="SUPFAM" id="SSF50494">
    <property type="entry name" value="Trypsin-like serine proteases"/>
    <property type="match status" value="1"/>
</dbReference>
<keyword evidence="5 7" id="KW-0720">Serine protease</keyword>
<keyword evidence="10" id="KW-1185">Reference proteome</keyword>
<organism evidence="9 10">
    <name type="scientific">Salvator merianae</name>
    <name type="common">Argentine black and white tegu</name>
    <name type="synonym">Tupinambis merianae</name>
    <dbReference type="NCBI Taxonomy" id="96440"/>
    <lineage>
        <taxon>Eukaryota</taxon>
        <taxon>Metazoa</taxon>
        <taxon>Chordata</taxon>
        <taxon>Craniata</taxon>
        <taxon>Vertebrata</taxon>
        <taxon>Euteleostomi</taxon>
        <taxon>Lepidosauria</taxon>
        <taxon>Squamata</taxon>
        <taxon>Bifurcata</taxon>
        <taxon>Unidentata</taxon>
        <taxon>Episquamata</taxon>
        <taxon>Laterata</taxon>
        <taxon>Teiioidea</taxon>
        <taxon>Teiidae</taxon>
        <taxon>Salvator</taxon>
    </lineage>
</organism>
<accession>A0A8D0BBF8</accession>
<name>A0A8D0BBF8_SALMN</name>
<evidence type="ECO:0000256" key="2">
    <source>
        <dbReference type="ARBA" id="ARBA00022656"/>
    </source>
</evidence>
<dbReference type="InterPro" id="IPR001314">
    <property type="entry name" value="Peptidase_S1A"/>
</dbReference>
<dbReference type="PROSITE" id="PS00134">
    <property type="entry name" value="TRYPSIN_HIS"/>
    <property type="match status" value="1"/>
</dbReference>
<dbReference type="PROSITE" id="PS00135">
    <property type="entry name" value="TRYPSIN_SER"/>
    <property type="match status" value="1"/>
</dbReference>
<evidence type="ECO:0000256" key="5">
    <source>
        <dbReference type="ARBA" id="ARBA00022825"/>
    </source>
</evidence>
<dbReference type="InterPro" id="IPR033116">
    <property type="entry name" value="TRYPSIN_SER"/>
</dbReference>
<dbReference type="GO" id="GO:0090729">
    <property type="term" value="F:toxin activity"/>
    <property type="evidence" value="ECO:0007669"/>
    <property type="project" value="UniProtKB-KW"/>
</dbReference>
<protein>
    <recommendedName>
        <fullName evidence="8">Peptidase S1 domain-containing protein</fullName>
    </recommendedName>
</protein>
<dbReference type="GO" id="GO:0030141">
    <property type="term" value="C:secretory granule"/>
    <property type="evidence" value="ECO:0007669"/>
    <property type="project" value="TreeGrafter"/>
</dbReference>
<dbReference type="InterPro" id="IPR009003">
    <property type="entry name" value="Peptidase_S1_PA"/>
</dbReference>
<evidence type="ECO:0000313" key="9">
    <source>
        <dbReference type="Ensembl" id="ENSSMRP00000005669.1"/>
    </source>
</evidence>
<reference evidence="9" key="1">
    <citation type="submission" date="2025-08" db="UniProtKB">
        <authorList>
            <consortium name="Ensembl"/>
        </authorList>
    </citation>
    <scope>IDENTIFICATION</scope>
</reference>
<evidence type="ECO:0000256" key="7">
    <source>
        <dbReference type="RuleBase" id="RU363034"/>
    </source>
</evidence>
<dbReference type="SMART" id="SM00020">
    <property type="entry name" value="Tryp_SPc"/>
    <property type="match status" value="1"/>
</dbReference>
<dbReference type="InterPro" id="IPR043504">
    <property type="entry name" value="Peptidase_S1_PA_chymotrypsin"/>
</dbReference>
<dbReference type="GO" id="GO:0006508">
    <property type="term" value="P:proteolysis"/>
    <property type="evidence" value="ECO:0007669"/>
    <property type="project" value="UniProtKB-KW"/>
</dbReference>
<dbReference type="GeneTree" id="ENSGT01050000244971"/>
<keyword evidence="3 7" id="KW-0645">Protease</keyword>
<dbReference type="PANTHER" id="PTHR24271:SF48">
    <property type="entry name" value="KALLIKREIN-14"/>
    <property type="match status" value="1"/>
</dbReference>
<dbReference type="GO" id="GO:0004252">
    <property type="term" value="F:serine-type endopeptidase activity"/>
    <property type="evidence" value="ECO:0007669"/>
    <property type="project" value="InterPro"/>
</dbReference>
<evidence type="ECO:0000256" key="1">
    <source>
        <dbReference type="ARBA" id="ARBA00009228"/>
    </source>
</evidence>
<keyword evidence="4 7" id="KW-0378">Hydrolase</keyword>
<reference evidence="9" key="2">
    <citation type="submission" date="2025-09" db="UniProtKB">
        <authorList>
            <consortium name="Ensembl"/>
        </authorList>
    </citation>
    <scope>IDENTIFICATION</scope>
</reference>
<dbReference type="Ensembl" id="ENSSMRT00000006655.1">
    <property type="protein sequence ID" value="ENSSMRP00000005669.1"/>
    <property type="gene ID" value="ENSSMRG00000004266.1"/>
</dbReference>
<evidence type="ECO:0000256" key="4">
    <source>
        <dbReference type="ARBA" id="ARBA00022801"/>
    </source>
</evidence>
<dbReference type="CDD" id="cd00190">
    <property type="entry name" value="Tryp_SPc"/>
    <property type="match status" value="1"/>
</dbReference>
<dbReference type="PRINTS" id="PR00722">
    <property type="entry name" value="CHYMOTRYPSIN"/>
</dbReference>
<evidence type="ECO:0000256" key="6">
    <source>
        <dbReference type="ARBA" id="ARBA00023157"/>
    </source>
</evidence>
<dbReference type="InterPro" id="IPR001254">
    <property type="entry name" value="Trypsin_dom"/>
</dbReference>
<sequence>LATSLLPWQWLDISMAAVMAGINILTVNAGSPVLGYSNPLSADASAADGERIPGGKPCPPSSQPWQAALFSGFRLICGGTLIDRSWVLSAAHCRMRTPFPVRLGEYNLKAIDWSEQLKLASKVIVHPAYDPQTKNNDLMLVKLLTPVCLNSKVNLIKLPARCPVPGTQCLVSGWGTTSSPQVSFPDVLHCANITVVDHDVCRAIYPGSINENMVCAGRMEGGTDACQGDSGGPLVCNGELQGIVSWGPQICAQPRKPGVYVNVCRYIQWIRETIRNN</sequence>
<keyword evidence="2" id="KW-0800">Toxin</keyword>
<evidence type="ECO:0000313" key="10">
    <source>
        <dbReference type="Proteomes" id="UP000694421"/>
    </source>
</evidence>